<gene>
    <name evidence="6" type="primary">frr</name>
    <name evidence="9" type="ORF">EDM02_01830</name>
</gene>
<comment type="similarity">
    <text evidence="2 6">Belongs to the RRF family.</text>
</comment>
<dbReference type="InterPro" id="IPR023584">
    <property type="entry name" value="Ribosome_recyc_fac_dom"/>
</dbReference>
<dbReference type="Pfam" id="PF01765">
    <property type="entry name" value="RRF"/>
    <property type="match status" value="1"/>
</dbReference>
<keyword evidence="7" id="KW-0175">Coiled coil</keyword>
<comment type="caution">
    <text evidence="9">The sequence shown here is derived from an EMBL/GenBank/DDBJ whole genome shotgun (WGS) entry which is preliminary data.</text>
</comment>
<organism evidence="9 10">
    <name type="scientific">Candidatus Cardinium hertigii</name>
    <dbReference type="NCBI Taxonomy" id="247481"/>
    <lineage>
        <taxon>Bacteria</taxon>
        <taxon>Pseudomonadati</taxon>
        <taxon>Bacteroidota</taxon>
        <taxon>Cytophagia</taxon>
        <taxon>Cytophagales</taxon>
        <taxon>Amoebophilaceae</taxon>
        <taxon>Candidatus Cardinium</taxon>
    </lineage>
</organism>
<keyword evidence="10" id="KW-1185">Reference proteome</keyword>
<reference evidence="9 10" key="1">
    <citation type="submission" date="2018-09" db="EMBL/GenBank/DDBJ databases">
        <title>Comparative Genomics of Wolbachia-Cardinium Dual Endosymbiosis in a Plant-Parasitic Nematode.</title>
        <authorList>
            <person name="Brown A.M.V."/>
            <person name="Wasala S.K."/>
            <person name="Howe D.K."/>
            <person name="Peetz A.B."/>
            <person name="Zasada I.A."/>
            <person name="Denver D.R."/>
        </authorList>
    </citation>
    <scope>NUCLEOTIDE SEQUENCE [LARGE SCALE GENOMIC DNA]</scope>
    <source>
        <strain evidence="9 10">Pp_1</strain>
    </source>
</reference>
<dbReference type="FunFam" id="1.10.132.20:FF:000001">
    <property type="entry name" value="Ribosome-recycling factor"/>
    <property type="match status" value="1"/>
</dbReference>
<protein>
    <recommendedName>
        <fullName evidence="6">Ribosome-recycling factor</fullName>
        <shortName evidence="6">RRF</shortName>
    </recommendedName>
    <alternativeName>
        <fullName evidence="6">Ribosome-releasing factor</fullName>
    </alternativeName>
</protein>
<dbReference type="HAMAP" id="MF_00040">
    <property type="entry name" value="RRF"/>
    <property type="match status" value="1"/>
</dbReference>
<keyword evidence="4 6" id="KW-0648">Protein biosynthesis</keyword>
<dbReference type="RefSeq" id="WP_123662597.1">
    <property type="nucleotide sequence ID" value="NZ_RARA01000021.1"/>
</dbReference>
<evidence type="ECO:0000256" key="5">
    <source>
        <dbReference type="ARBA" id="ARBA00025050"/>
    </source>
</evidence>
<evidence type="ECO:0000313" key="9">
    <source>
        <dbReference type="EMBL" id="ROT47563.1"/>
    </source>
</evidence>
<dbReference type="Proteomes" id="UP000270927">
    <property type="component" value="Unassembled WGS sequence"/>
</dbReference>
<dbReference type="InterPro" id="IPR002661">
    <property type="entry name" value="Ribosome_recyc_fac"/>
</dbReference>
<dbReference type="OrthoDB" id="9804006at2"/>
<dbReference type="EMBL" id="RARA01000021">
    <property type="protein sequence ID" value="ROT47563.1"/>
    <property type="molecule type" value="Genomic_DNA"/>
</dbReference>
<evidence type="ECO:0000313" key="10">
    <source>
        <dbReference type="Proteomes" id="UP000270927"/>
    </source>
</evidence>
<evidence type="ECO:0000256" key="3">
    <source>
        <dbReference type="ARBA" id="ARBA00022490"/>
    </source>
</evidence>
<dbReference type="PANTHER" id="PTHR20982:SF3">
    <property type="entry name" value="MITOCHONDRIAL RIBOSOME RECYCLING FACTOR PSEUDO 1"/>
    <property type="match status" value="1"/>
</dbReference>
<proteinExistence type="inferred from homology"/>
<dbReference type="AlphaFoldDB" id="A0A3N2QCM2"/>
<dbReference type="FunFam" id="3.30.1360.40:FF:000001">
    <property type="entry name" value="Ribosome-recycling factor"/>
    <property type="match status" value="1"/>
</dbReference>
<evidence type="ECO:0000259" key="8">
    <source>
        <dbReference type="Pfam" id="PF01765"/>
    </source>
</evidence>
<name>A0A3N2QCM2_9BACT</name>
<dbReference type="GO" id="GO:0043023">
    <property type="term" value="F:ribosomal large subunit binding"/>
    <property type="evidence" value="ECO:0007669"/>
    <property type="project" value="TreeGrafter"/>
</dbReference>
<feature type="coiled-coil region" evidence="7">
    <location>
        <begin position="141"/>
        <end position="168"/>
    </location>
</feature>
<evidence type="ECO:0000256" key="1">
    <source>
        <dbReference type="ARBA" id="ARBA00004496"/>
    </source>
</evidence>
<dbReference type="SUPFAM" id="SSF55194">
    <property type="entry name" value="Ribosome recycling factor, RRF"/>
    <property type="match status" value="1"/>
</dbReference>
<dbReference type="Gene3D" id="1.10.132.20">
    <property type="entry name" value="Ribosome-recycling factor"/>
    <property type="match status" value="1"/>
</dbReference>
<evidence type="ECO:0000256" key="2">
    <source>
        <dbReference type="ARBA" id="ARBA00005912"/>
    </source>
</evidence>
<evidence type="ECO:0000256" key="6">
    <source>
        <dbReference type="HAMAP-Rule" id="MF_00040"/>
    </source>
</evidence>
<dbReference type="NCBIfam" id="TIGR00496">
    <property type="entry name" value="frr"/>
    <property type="match status" value="1"/>
</dbReference>
<dbReference type="GO" id="GO:0006415">
    <property type="term" value="P:translational termination"/>
    <property type="evidence" value="ECO:0007669"/>
    <property type="project" value="UniProtKB-UniRule"/>
</dbReference>
<dbReference type="CDD" id="cd00520">
    <property type="entry name" value="RRF"/>
    <property type="match status" value="1"/>
</dbReference>
<dbReference type="Gene3D" id="3.30.1360.40">
    <property type="match status" value="1"/>
</dbReference>
<feature type="domain" description="Ribosome recycling factor" evidence="8">
    <location>
        <begin position="23"/>
        <end position="185"/>
    </location>
</feature>
<evidence type="ECO:0000256" key="4">
    <source>
        <dbReference type="ARBA" id="ARBA00022917"/>
    </source>
</evidence>
<dbReference type="PANTHER" id="PTHR20982">
    <property type="entry name" value="RIBOSOME RECYCLING FACTOR"/>
    <property type="match status" value="1"/>
</dbReference>
<keyword evidence="3 6" id="KW-0963">Cytoplasm</keyword>
<dbReference type="GO" id="GO:0005737">
    <property type="term" value="C:cytoplasm"/>
    <property type="evidence" value="ECO:0007669"/>
    <property type="project" value="UniProtKB-SubCell"/>
</dbReference>
<dbReference type="InterPro" id="IPR036191">
    <property type="entry name" value="RRF_sf"/>
</dbReference>
<sequence>MEIIQQYLNEVKCHMDKAYVHIQATFAKIHSGRAVPTMLEGLMVTYYGHPVPLNQLASITSTDARTLLIQPWEQPSIPFIEKAIAESQLGFSSKNDGHMVVVTLPPPSEERRKSLVKLIKGEAEKGRVMIRNVRRDYKENLKVVAQKEGIAENEIKRAEKKLQDLTDVYIHKINDLLTLKEAEVMTV</sequence>
<accession>A0A3N2QCM2</accession>
<evidence type="ECO:0000256" key="7">
    <source>
        <dbReference type="SAM" id="Coils"/>
    </source>
</evidence>
<comment type="function">
    <text evidence="5 6">Responsible for the release of ribosomes from messenger RNA at the termination of protein biosynthesis. May increase the efficiency of translation by recycling ribosomes from one round of translation to another.</text>
</comment>
<comment type="subcellular location">
    <subcellularLocation>
        <location evidence="1 6">Cytoplasm</location>
    </subcellularLocation>
</comment>